<accession>A0A0F3NLM2</accession>
<protein>
    <submittedName>
        <fullName evidence="1">Uncharacterized protein</fullName>
    </submittedName>
</protein>
<evidence type="ECO:0000313" key="2">
    <source>
        <dbReference type="Proteomes" id="UP000033562"/>
    </source>
</evidence>
<dbReference type="EMBL" id="LANX01000001">
    <property type="protein sequence ID" value="KJV68945.1"/>
    <property type="molecule type" value="Genomic_DNA"/>
</dbReference>
<gene>
    <name evidence="1" type="ORF">NLO413_0317</name>
</gene>
<sequence>MYYNNGNSTIIMQEFYVCYNFTITRALLDFTKLKLQAK</sequence>
<reference evidence="1 2" key="1">
    <citation type="submission" date="2015-02" db="EMBL/GenBank/DDBJ databases">
        <title>Genome Sequencing of Rickettsiales.</title>
        <authorList>
            <person name="Daugherty S.C."/>
            <person name="Su Q."/>
            <person name="Abolude K."/>
            <person name="Beier-Sexton M."/>
            <person name="Carlyon J.A."/>
            <person name="Carter R."/>
            <person name="Day N.P."/>
            <person name="Dumler S.J."/>
            <person name="Dyachenko V."/>
            <person name="Godinez A."/>
            <person name="Kurtti T.J."/>
            <person name="Lichay M."/>
            <person name="Mullins K.E."/>
            <person name="Ott S."/>
            <person name="Pappas-Brown V."/>
            <person name="Paris D.H."/>
            <person name="Patel P."/>
            <person name="Richards A.L."/>
            <person name="Sadzewicz L."/>
            <person name="Sears K."/>
            <person name="Seidman D."/>
            <person name="Sengamalay N."/>
            <person name="Stenos J."/>
            <person name="Tallon L.J."/>
            <person name="Vincent G."/>
            <person name="Fraser C.M."/>
            <person name="Munderloh U."/>
            <person name="Dunning-Hotopp J.C."/>
        </authorList>
    </citation>
    <scope>NUCLEOTIDE SEQUENCE [LARGE SCALE GENOMIC DNA]</scope>
    <source>
        <strain evidence="1 2">RAC413</strain>
    </source>
</reference>
<dbReference type="Proteomes" id="UP000033562">
    <property type="component" value="Unassembled WGS sequence"/>
</dbReference>
<name>A0A0F3NLM2_9RICK</name>
<organism evidence="1 2">
    <name type="scientific">Candidatus Neoehrlichia procyonis str. RAC413</name>
    <dbReference type="NCBI Taxonomy" id="1359163"/>
    <lineage>
        <taxon>Bacteria</taxon>
        <taxon>Pseudomonadati</taxon>
        <taxon>Pseudomonadota</taxon>
        <taxon>Alphaproteobacteria</taxon>
        <taxon>Rickettsiales</taxon>
        <taxon>Anaplasmataceae</taxon>
        <taxon>Candidatus Neoehrlichia</taxon>
    </lineage>
</organism>
<dbReference type="AlphaFoldDB" id="A0A0F3NLM2"/>
<proteinExistence type="predicted"/>
<keyword evidence="2" id="KW-1185">Reference proteome</keyword>
<comment type="caution">
    <text evidence="1">The sequence shown here is derived from an EMBL/GenBank/DDBJ whole genome shotgun (WGS) entry which is preliminary data.</text>
</comment>
<evidence type="ECO:0000313" key="1">
    <source>
        <dbReference type="EMBL" id="KJV68945.1"/>
    </source>
</evidence>